<feature type="compositionally biased region" description="Low complexity" evidence="1">
    <location>
        <begin position="690"/>
        <end position="721"/>
    </location>
</feature>
<sequence>MNVRIAPLPGEAPPIPDAGLGALTTERGNLPLDAVDVHAAVTGLVARIEVSQGFRNPFDVPLEATYVFPLPDRAAVTRMRMEAADRVVEGTLKERGQARADYDAAVAAGQRAAIAEEDRPDVFTMRVGNILPGERVTIRMTLDQPLPYEDDAATFRFPLVVAPRYIPGEPLPGEQAGDGTAADTDAVPDASRISPPVLLPGFPNPVRLSLTVDIDPGGLPLGEIRSSLHVVARDGDDSGHTTVRLHPGERLDRDFILRLAYPRPETTAAALTLTPDKEGGSGTFALTVLPPSGRGASRPRDVVLLLDRSGSMGGWKMVAARRAAARIVDTLTDRDRFAVLSFDHEVAWPPSLGSGLSPASDRNRFRAVEHLAGLQARGGTEMLAPLQQGTALLNGDDAAGRDRVLVLITDGQVGNEDHILARVQPSLAGLRVHTVGIDRAVNSGFLGRLALVGQGRFELVESEDRLDEAMEHIHHRINAPLLTGLSLDWSGVEVEPGTLAPHRLGALFPGVPLVVAGRYRRADDGCSVSVRAISSDGTPWRHEATASVADQTGAATAIWARAHLRDLEDQYAVNGLPNLERQIVDTSLRFNVLCRFTAFVAVDSRVVAEGGPAHQVVQPIEQPSGWQMPAPVAPMSMPMAASPPPGAAPPTATGGYGMPTPAGPLPTGTLAAESLDSAMPSPRQRRGARSRPGAAPAAPAAPAVPAAPSAPEPVGGAASPGLPTVRTLLQQELDRLEALAAAPGPERWRHLSDLRTRLLGLTEAVRREGLPADRLTALAEALEVTDDPSQQSRLDELWSLTVRELTALTTGTGRPAPQGRRSFWKRRP</sequence>
<feature type="domain" description="VIT" evidence="3">
    <location>
        <begin position="16"/>
        <end position="144"/>
    </location>
</feature>
<dbReference type="SMART" id="SM00609">
    <property type="entry name" value="VIT"/>
    <property type="match status" value="1"/>
</dbReference>
<reference evidence="5" key="1">
    <citation type="submission" date="2016-10" db="EMBL/GenBank/DDBJ databases">
        <authorList>
            <person name="Varghese N."/>
            <person name="Submissions S."/>
        </authorList>
    </citation>
    <scope>NUCLEOTIDE SEQUENCE [LARGE SCALE GENOMIC DNA]</scope>
    <source>
        <strain evidence="5">DSM 43163</strain>
    </source>
</reference>
<dbReference type="AlphaFoldDB" id="A0A1H5YUZ1"/>
<dbReference type="InterPro" id="IPR036465">
    <property type="entry name" value="vWFA_dom_sf"/>
</dbReference>
<gene>
    <name evidence="4" type="ORF">SAMN04489712_104184</name>
</gene>
<dbReference type="EMBL" id="FNVO01000004">
    <property type="protein sequence ID" value="SEG27552.1"/>
    <property type="molecule type" value="Genomic_DNA"/>
</dbReference>
<dbReference type="InterPro" id="IPR002035">
    <property type="entry name" value="VWF_A"/>
</dbReference>
<protein>
    <submittedName>
        <fullName evidence="4">Ca-activated chloride channel family protein</fullName>
    </submittedName>
</protein>
<dbReference type="PROSITE" id="PS51468">
    <property type="entry name" value="VIT"/>
    <property type="match status" value="1"/>
</dbReference>
<dbReference type="SMART" id="SM00327">
    <property type="entry name" value="VWA"/>
    <property type="match status" value="1"/>
</dbReference>
<evidence type="ECO:0000313" key="5">
    <source>
        <dbReference type="Proteomes" id="UP000236723"/>
    </source>
</evidence>
<dbReference type="InterPro" id="IPR013694">
    <property type="entry name" value="VIT"/>
</dbReference>
<dbReference type="PANTHER" id="PTHR45737">
    <property type="entry name" value="VON WILLEBRAND FACTOR A DOMAIN-CONTAINING PROTEIN 5A"/>
    <property type="match status" value="1"/>
</dbReference>
<feature type="region of interest" description="Disordered" evidence="1">
    <location>
        <begin position="637"/>
        <end position="722"/>
    </location>
</feature>
<dbReference type="PROSITE" id="PS50234">
    <property type="entry name" value="VWFA"/>
    <property type="match status" value="1"/>
</dbReference>
<organism evidence="4 5">
    <name type="scientific">Thermomonospora echinospora</name>
    <dbReference type="NCBI Taxonomy" id="1992"/>
    <lineage>
        <taxon>Bacteria</taxon>
        <taxon>Bacillati</taxon>
        <taxon>Actinomycetota</taxon>
        <taxon>Actinomycetes</taxon>
        <taxon>Streptosporangiales</taxon>
        <taxon>Thermomonosporaceae</taxon>
        <taxon>Thermomonospora</taxon>
    </lineage>
</organism>
<name>A0A1H5YUZ1_9ACTN</name>
<dbReference type="Gene3D" id="3.40.50.410">
    <property type="entry name" value="von Willebrand factor, type A domain"/>
    <property type="match status" value="1"/>
</dbReference>
<feature type="region of interest" description="Disordered" evidence="1">
    <location>
        <begin position="807"/>
        <end position="828"/>
    </location>
</feature>
<evidence type="ECO:0000313" key="4">
    <source>
        <dbReference type="EMBL" id="SEG27552.1"/>
    </source>
</evidence>
<dbReference type="Proteomes" id="UP000236723">
    <property type="component" value="Unassembled WGS sequence"/>
</dbReference>
<dbReference type="PANTHER" id="PTHR45737:SF6">
    <property type="entry name" value="VON WILLEBRAND FACTOR A DOMAIN-CONTAINING PROTEIN 5A"/>
    <property type="match status" value="1"/>
</dbReference>
<dbReference type="OrthoDB" id="186919at2"/>
<evidence type="ECO:0000256" key="1">
    <source>
        <dbReference type="SAM" id="MobiDB-lite"/>
    </source>
</evidence>
<dbReference type="Pfam" id="PF08487">
    <property type="entry name" value="VIT"/>
    <property type="match status" value="1"/>
</dbReference>
<dbReference type="Pfam" id="PF00092">
    <property type="entry name" value="VWA"/>
    <property type="match status" value="1"/>
</dbReference>
<evidence type="ECO:0000259" key="2">
    <source>
        <dbReference type="PROSITE" id="PS50234"/>
    </source>
</evidence>
<feature type="domain" description="VWFA" evidence="2">
    <location>
        <begin position="301"/>
        <end position="473"/>
    </location>
</feature>
<keyword evidence="5" id="KW-1185">Reference proteome</keyword>
<proteinExistence type="predicted"/>
<accession>A0A1H5YUZ1</accession>
<dbReference type="SUPFAM" id="SSF53300">
    <property type="entry name" value="vWA-like"/>
    <property type="match status" value="1"/>
</dbReference>
<evidence type="ECO:0000259" key="3">
    <source>
        <dbReference type="PROSITE" id="PS51468"/>
    </source>
</evidence>
<dbReference type="RefSeq" id="WP_103937649.1">
    <property type="nucleotide sequence ID" value="NZ_FNVO01000004.1"/>
</dbReference>